<reference evidence="2" key="1">
    <citation type="submission" date="2018-05" db="EMBL/GenBank/DDBJ databases">
        <authorList>
            <person name="Lanie J.A."/>
            <person name="Ng W.-L."/>
            <person name="Kazmierczak K.M."/>
            <person name="Andrzejewski T.M."/>
            <person name="Davidsen T.M."/>
            <person name="Wayne K.J."/>
            <person name="Tettelin H."/>
            <person name="Glass J.I."/>
            <person name="Rusch D."/>
            <person name="Podicherti R."/>
            <person name="Tsui H.-C.T."/>
            <person name="Winkler M.E."/>
        </authorList>
    </citation>
    <scope>NUCLEOTIDE SEQUENCE</scope>
</reference>
<keyword evidence="1" id="KW-0812">Transmembrane</keyword>
<dbReference type="EMBL" id="UINC01067095">
    <property type="protein sequence ID" value="SVB98439.1"/>
    <property type="molecule type" value="Genomic_DNA"/>
</dbReference>
<organism evidence="2">
    <name type="scientific">marine metagenome</name>
    <dbReference type="NCBI Taxonomy" id="408172"/>
    <lineage>
        <taxon>unclassified sequences</taxon>
        <taxon>metagenomes</taxon>
        <taxon>ecological metagenomes</taxon>
    </lineage>
</organism>
<feature type="transmembrane region" description="Helical" evidence="1">
    <location>
        <begin position="89"/>
        <end position="110"/>
    </location>
</feature>
<feature type="transmembrane region" description="Helical" evidence="1">
    <location>
        <begin position="20"/>
        <end position="44"/>
    </location>
</feature>
<feature type="transmembrane region" description="Helical" evidence="1">
    <location>
        <begin position="64"/>
        <end position="83"/>
    </location>
</feature>
<protein>
    <submittedName>
        <fullName evidence="2">Uncharacterized protein</fullName>
    </submittedName>
</protein>
<keyword evidence="1" id="KW-0472">Membrane</keyword>
<feature type="non-terminal residue" evidence="2">
    <location>
        <position position="119"/>
    </location>
</feature>
<name>A0A382IGM1_9ZZZZ</name>
<evidence type="ECO:0000256" key="1">
    <source>
        <dbReference type="SAM" id="Phobius"/>
    </source>
</evidence>
<proteinExistence type="predicted"/>
<dbReference type="AlphaFoldDB" id="A0A382IGM1"/>
<evidence type="ECO:0000313" key="2">
    <source>
        <dbReference type="EMBL" id="SVB98439.1"/>
    </source>
</evidence>
<keyword evidence="1" id="KW-1133">Transmembrane helix</keyword>
<sequence>MYPLLDRLGLEYQLWLPPAAFGVIFLVSLLAAWIFHKLIFRLVLHLSQWTPSDLDSRMMLATRWPLTLGILVLGAYLAVTMALGVPRVVAVRVFGFLGIVLGVVATVGVLSNGIDWYLV</sequence>
<accession>A0A382IGM1</accession>
<gene>
    <name evidence="2" type="ORF">METZ01_LOCUS251293</name>
</gene>